<feature type="domain" description="Rhodopsin" evidence="2">
    <location>
        <begin position="9"/>
        <end position="60"/>
    </location>
</feature>
<evidence type="ECO:0000313" key="4">
    <source>
        <dbReference type="Proteomes" id="UP001307849"/>
    </source>
</evidence>
<evidence type="ECO:0000313" key="3">
    <source>
        <dbReference type="EMBL" id="KAK6518306.1"/>
    </source>
</evidence>
<keyword evidence="4" id="KW-1185">Reference proteome</keyword>
<feature type="compositionally biased region" description="Basic and acidic residues" evidence="1">
    <location>
        <begin position="92"/>
        <end position="111"/>
    </location>
</feature>
<dbReference type="Pfam" id="PF20684">
    <property type="entry name" value="Fung_rhodopsin"/>
    <property type="match status" value="1"/>
</dbReference>
<accession>A0AAN8S370</accession>
<feature type="region of interest" description="Disordered" evidence="1">
    <location>
        <begin position="70"/>
        <end position="111"/>
    </location>
</feature>
<dbReference type="EMBL" id="JAVHJM010000002">
    <property type="protein sequence ID" value="KAK6518306.1"/>
    <property type="molecule type" value="Genomic_DNA"/>
</dbReference>
<dbReference type="AlphaFoldDB" id="A0AAN8S370"/>
<proteinExistence type="predicted"/>
<organism evidence="3 4">
    <name type="scientific">Arthrobotrys conoides</name>
    <dbReference type="NCBI Taxonomy" id="74498"/>
    <lineage>
        <taxon>Eukaryota</taxon>
        <taxon>Fungi</taxon>
        <taxon>Dikarya</taxon>
        <taxon>Ascomycota</taxon>
        <taxon>Pezizomycotina</taxon>
        <taxon>Orbiliomycetes</taxon>
        <taxon>Orbiliales</taxon>
        <taxon>Orbiliaceae</taxon>
        <taxon>Arthrobotrys</taxon>
    </lineage>
</organism>
<gene>
    <name evidence="3" type="ORF">TWF506_005466</name>
</gene>
<name>A0AAN8S370_9PEZI</name>
<evidence type="ECO:0000259" key="2">
    <source>
        <dbReference type="Pfam" id="PF20684"/>
    </source>
</evidence>
<dbReference type="InterPro" id="IPR049326">
    <property type="entry name" value="Rhodopsin_dom_fungi"/>
</dbReference>
<feature type="compositionally biased region" description="Polar residues" evidence="1">
    <location>
        <begin position="71"/>
        <end position="86"/>
    </location>
</feature>
<sequence length="111" mass="11807">MTLTFLFRAIVASGFRLDALMNNVVASSRGTSTLIIDAWTIIEMNIALLCACAPAIRALVIFLKPKVLSKVGSTSDPSTKASTSGPTAKTSTEAKEKKEIVTETEKSDSQV</sequence>
<comment type="caution">
    <text evidence="3">The sequence shown here is derived from an EMBL/GenBank/DDBJ whole genome shotgun (WGS) entry which is preliminary data.</text>
</comment>
<protein>
    <recommendedName>
        <fullName evidence="2">Rhodopsin domain-containing protein</fullName>
    </recommendedName>
</protein>
<dbReference type="Proteomes" id="UP001307849">
    <property type="component" value="Unassembled WGS sequence"/>
</dbReference>
<evidence type="ECO:0000256" key="1">
    <source>
        <dbReference type="SAM" id="MobiDB-lite"/>
    </source>
</evidence>
<reference evidence="3 4" key="1">
    <citation type="submission" date="2019-10" db="EMBL/GenBank/DDBJ databases">
        <authorList>
            <person name="Palmer J.M."/>
        </authorList>
    </citation>
    <scope>NUCLEOTIDE SEQUENCE [LARGE SCALE GENOMIC DNA]</scope>
    <source>
        <strain evidence="3 4">TWF506</strain>
    </source>
</reference>